<feature type="transmembrane region" description="Helical" evidence="9">
    <location>
        <begin position="232"/>
        <end position="252"/>
    </location>
</feature>
<keyword evidence="6 9" id="KW-0812">Transmembrane</keyword>
<proteinExistence type="inferred from homology"/>
<dbReference type="PRINTS" id="PR00164">
    <property type="entry name" value="ABC2TRNSPORT"/>
</dbReference>
<evidence type="ECO:0000256" key="1">
    <source>
        <dbReference type="ARBA" id="ARBA00004429"/>
    </source>
</evidence>
<feature type="transmembrane region" description="Helical" evidence="9">
    <location>
        <begin position="139"/>
        <end position="163"/>
    </location>
</feature>
<evidence type="ECO:0000259" key="10">
    <source>
        <dbReference type="PROSITE" id="PS51012"/>
    </source>
</evidence>
<keyword evidence="7 9" id="KW-1133">Transmembrane helix</keyword>
<dbReference type="AlphaFoldDB" id="A0A2T3FLR4"/>
<dbReference type="PANTHER" id="PTHR30413:SF8">
    <property type="entry name" value="TRANSPORT PERMEASE PROTEIN"/>
    <property type="match status" value="1"/>
</dbReference>
<dbReference type="PROSITE" id="PS51012">
    <property type="entry name" value="ABC_TM2"/>
    <property type="match status" value="1"/>
</dbReference>
<dbReference type="InterPro" id="IPR047817">
    <property type="entry name" value="ABC2_TM_bact-type"/>
</dbReference>
<evidence type="ECO:0000256" key="3">
    <source>
        <dbReference type="ARBA" id="ARBA00022448"/>
    </source>
</evidence>
<keyword evidence="5" id="KW-0997">Cell inner membrane</keyword>
<evidence type="ECO:0000313" key="12">
    <source>
        <dbReference type="Proteomes" id="UP000241048"/>
    </source>
</evidence>
<dbReference type="GO" id="GO:0140359">
    <property type="term" value="F:ABC-type transporter activity"/>
    <property type="evidence" value="ECO:0007669"/>
    <property type="project" value="InterPro"/>
</dbReference>
<dbReference type="InterPro" id="IPR013525">
    <property type="entry name" value="ABC2_TM"/>
</dbReference>
<dbReference type="EMBL" id="PYLO01000005">
    <property type="protein sequence ID" value="PST36220.1"/>
    <property type="molecule type" value="Genomic_DNA"/>
</dbReference>
<keyword evidence="8 9" id="KW-0472">Membrane</keyword>
<dbReference type="GO" id="GO:0043190">
    <property type="term" value="C:ATP-binding cassette (ABC) transporter complex"/>
    <property type="evidence" value="ECO:0007669"/>
    <property type="project" value="InterPro"/>
</dbReference>
<protein>
    <recommendedName>
        <fullName evidence="9">Transport permease protein</fullName>
    </recommendedName>
</protein>
<feature type="transmembrane region" description="Helical" evidence="9">
    <location>
        <begin position="34"/>
        <end position="54"/>
    </location>
</feature>
<dbReference type="PANTHER" id="PTHR30413">
    <property type="entry name" value="INNER MEMBRANE TRANSPORT PERMEASE"/>
    <property type="match status" value="1"/>
</dbReference>
<dbReference type="RefSeq" id="WP_107001635.1">
    <property type="nucleotide sequence ID" value="NZ_DBFCBK010000020.1"/>
</dbReference>
<evidence type="ECO:0000313" key="11">
    <source>
        <dbReference type="EMBL" id="PST36220.1"/>
    </source>
</evidence>
<feature type="transmembrane region" description="Helical" evidence="9">
    <location>
        <begin position="106"/>
        <end position="133"/>
    </location>
</feature>
<evidence type="ECO:0000256" key="8">
    <source>
        <dbReference type="ARBA" id="ARBA00023136"/>
    </source>
</evidence>
<evidence type="ECO:0000256" key="7">
    <source>
        <dbReference type="ARBA" id="ARBA00022989"/>
    </source>
</evidence>
<keyword evidence="3 9" id="KW-0813">Transport</keyword>
<dbReference type="InterPro" id="IPR000412">
    <property type="entry name" value="ABC_2_transport"/>
</dbReference>
<evidence type="ECO:0000256" key="4">
    <source>
        <dbReference type="ARBA" id="ARBA00022475"/>
    </source>
</evidence>
<name>A0A2T3FLR4_9CLOT</name>
<evidence type="ECO:0000256" key="5">
    <source>
        <dbReference type="ARBA" id="ARBA00022519"/>
    </source>
</evidence>
<dbReference type="GO" id="GO:0015920">
    <property type="term" value="P:lipopolysaccharide transport"/>
    <property type="evidence" value="ECO:0007669"/>
    <property type="project" value="TreeGrafter"/>
</dbReference>
<dbReference type="Proteomes" id="UP000241048">
    <property type="component" value="Unassembled WGS sequence"/>
</dbReference>
<dbReference type="Pfam" id="PF01061">
    <property type="entry name" value="ABC2_membrane"/>
    <property type="match status" value="1"/>
</dbReference>
<keyword evidence="4 9" id="KW-1003">Cell membrane</keyword>
<feature type="transmembrane region" description="Helical" evidence="9">
    <location>
        <begin position="175"/>
        <end position="194"/>
    </location>
</feature>
<sequence length="262" mass="30529">MGRLGQRLNGLYSYRNLLQQLVERDVKLKYRRSFLGYLWSILNPLMIMMIMVIVFSNMFRFDIQDYPVYLIIGQTVFNFVSESTNQAMWSITGNASLLKKTYVPKYIFTLSKVTSSCVNMLFSLGAMLIVLLVCRVPLNWYMLFIPVIILQVYVFSTGIGLFLSQATVFFRDVQYIYAAFMTGWMYLTPIFYPINQLPEGIRWGIMTFNPLYSYITQFRTVVLMQQLPEWGMILQGSLVALGVLIVGTLCFMKNQDRFILYI</sequence>
<gene>
    <name evidence="11" type="ORF">C7U56_13400</name>
</gene>
<comment type="caution">
    <text evidence="11">The sequence shown here is derived from an EMBL/GenBank/DDBJ whole genome shotgun (WGS) entry which is preliminary data.</text>
</comment>
<feature type="domain" description="ABC transmembrane type-2" evidence="10">
    <location>
        <begin position="35"/>
        <end position="254"/>
    </location>
</feature>
<accession>A0A2T3FLR4</accession>
<organism evidence="11 12">
    <name type="scientific">Clostridium fessum</name>
    <dbReference type="NCBI Taxonomy" id="2126740"/>
    <lineage>
        <taxon>Bacteria</taxon>
        <taxon>Bacillati</taxon>
        <taxon>Bacillota</taxon>
        <taxon>Clostridia</taxon>
        <taxon>Eubacteriales</taxon>
        <taxon>Clostridiaceae</taxon>
        <taxon>Clostridium</taxon>
    </lineage>
</organism>
<comment type="similarity">
    <text evidence="2 9">Belongs to the ABC-2 integral membrane protein family.</text>
</comment>
<comment type="caution">
    <text evidence="9">Lacks conserved residue(s) required for the propagation of feature annotation.</text>
</comment>
<evidence type="ECO:0000256" key="6">
    <source>
        <dbReference type="ARBA" id="ARBA00022692"/>
    </source>
</evidence>
<comment type="subcellular location">
    <subcellularLocation>
        <location evidence="1">Cell inner membrane</location>
        <topology evidence="1">Multi-pass membrane protein</topology>
    </subcellularLocation>
    <subcellularLocation>
        <location evidence="9">Cell membrane</location>
        <topology evidence="9">Multi-pass membrane protein</topology>
    </subcellularLocation>
</comment>
<evidence type="ECO:0000256" key="9">
    <source>
        <dbReference type="RuleBase" id="RU361157"/>
    </source>
</evidence>
<reference evidence="11 12" key="1">
    <citation type="submission" date="2018-03" db="EMBL/GenBank/DDBJ databases">
        <title>Lachnoclostridium SNUG30386 gen.nov., sp.nov., isolated from human faeces.</title>
        <authorList>
            <person name="Seo B."/>
            <person name="Jeon K."/>
            <person name="Ko G."/>
        </authorList>
    </citation>
    <scope>NUCLEOTIDE SEQUENCE [LARGE SCALE GENOMIC DNA]</scope>
    <source>
        <strain evidence="11 12">SNUG30386</strain>
    </source>
</reference>
<evidence type="ECO:0000256" key="2">
    <source>
        <dbReference type="ARBA" id="ARBA00007783"/>
    </source>
</evidence>
<keyword evidence="12" id="KW-1185">Reference proteome</keyword>